<gene>
    <name evidence="7" type="ORF">F4692_003070</name>
</gene>
<dbReference type="GO" id="GO:0005886">
    <property type="term" value="C:plasma membrane"/>
    <property type="evidence" value="ECO:0007669"/>
    <property type="project" value="UniProtKB-SubCell"/>
</dbReference>
<dbReference type="Gene3D" id="1.20.1250.20">
    <property type="entry name" value="MFS general substrate transporter like domains"/>
    <property type="match status" value="2"/>
</dbReference>
<evidence type="ECO:0000313" key="8">
    <source>
        <dbReference type="Proteomes" id="UP000549911"/>
    </source>
</evidence>
<evidence type="ECO:0000259" key="6">
    <source>
        <dbReference type="PROSITE" id="PS50850"/>
    </source>
</evidence>
<dbReference type="Proteomes" id="UP000549911">
    <property type="component" value="Unassembled WGS sequence"/>
</dbReference>
<organism evidence="7 8">
    <name type="scientific">Nocardioides cavernae</name>
    <dbReference type="NCBI Taxonomy" id="1921566"/>
    <lineage>
        <taxon>Bacteria</taxon>
        <taxon>Bacillati</taxon>
        <taxon>Actinomycetota</taxon>
        <taxon>Actinomycetes</taxon>
        <taxon>Propionibacteriales</taxon>
        <taxon>Nocardioidaceae</taxon>
        <taxon>Nocardioides</taxon>
    </lineage>
</organism>
<feature type="transmembrane region" description="Helical" evidence="5">
    <location>
        <begin position="367"/>
        <end position="387"/>
    </location>
</feature>
<dbReference type="Pfam" id="PF07690">
    <property type="entry name" value="MFS_1"/>
    <property type="match status" value="1"/>
</dbReference>
<dbReference type="EMBL" id="JACCBW010000003">
    <property type="protein sequence ID" value="NYE37925.1"/>
    <property type="molecule type" value="Genomic_DNA"/>
</dbReference>
<evidence type="ECO:0000256" key="5">
    <source>
        <dbReference type="SAM" id="Phobius"/>
    </source>
</evidence>
<feature type="transmembrane region" description="Helical" evidence="5">
    <location>
        <begin position="211"/>
        <end position="232"/>
    </location>
</feature>
<reference evidence="7 8" key="2">
    <citation type="submission" date="2020-08" db="EMBL/GenBank/DDBJ databases">
        <title>The Agave Microbiome: Exploring the role of microbial communities in plant adaptations to desert environments.</title>
        <authorList>
            <person name="Partida-Martinez L.P."/>
        </authorList>
    </citation>
    <scope>NUCLEOTIDE SEQUENCE [LARGE SCALE GENOMIC DNA]</scope>
    <source>
        <strain evidence="7 8">AT2.17</strain>
    </source>
</reference>
<feature type="transmembrane region" description="Helical" evidence="5">
    <location>
        <begin position="171"/>
        <end position="190"/>
    </location>
</feature>
<keyword evidence="8" id="KW-1185">Reference proteome</keyword>
<dbReference type="PROSITE" id="PS50850">
    <property type="entry name" value="MFS"/>
    <property type="match status" value="1"/>
</dbReference>
<keyword evidence="3 5" id="KW-1133">Transmembrane helix</keyword>
<feature type="transmembrane region" description="Helical" evidence="5">
    <location>
        <begin position="12"/>
        <end position="39"/>
    </location>
</feature>
<accession>A0A7Y9H4V4</accession>
<feature type="transmembrane region" description="Helical" evidence="5">
    <location>
        <begin position="45"/>
        <end position="67"/>
    </location>
</feature>
<evidence type="ECO:0000256" key="2">
    <source>
        <dbReference type="ARBA" id="ARBA00022692"/>
    </source>
</evidence>
<dbReference type="InterPro" id="IPR011701">
    <property type="entry name" value="MFS"/>
</dbReference>
<name>A0A7Y9H4V4_9ACTN</name>
<comment type="subcellular location">
    <subcellularLocation>
        <location evidence="1">Cell membrane</location>
        <topology evidence="1">Multi-pass membrane protein</topology>
    </subcellularLocation>
</comment>
<comment type="caution">
    <text evidence="7">The sequence shown here is derived from an EMBL/GenBank/DDBJ whole genome shotgun (WGS) entry which is preliminary data.</text>
</comment>
<feature type="transmembrane region" description="Helical" evidence="5">
    <location>
        <begin position="79"/>
        <end position="97"/>
    </location>
</feature>
<evidence type="ECO:0000256" key="4">
    <source>
        <dbReference type="ARBA" id="ARBA00023136"/>
    </source>
</evidence>
<reference evidence="7 8" key="1">
    <citation type="submission" date="2020-07" db="EMBL/GenBank/DDBJ databases">
        <authorList>
            <person name="Partida-Martinez L."/>
            <person name="Huntemann M."/>
            <person name="Clum A."/>
            <person name="Wang J."/>
            <person name="Palaniappan K."/>
            <person name="Ritter S."/>
            <person name="Chen I.-M."/>
            <person name="Stamatis D."/>
            <person name="Reddy T."/>
            <person name="O'Malley R."/>
            <person name="Daum C."/>
            <person name="Shapiro N."/>
            <person name="Ivanova N."/>
            <person name="Kyrpides N."/>
            <person name="Woyke T."/>
        </authorList>
    </citation>
    <scope>NUCLEOTIDE SEQUENCE [LARGE SCALE GENOMIC DNA]</scope>
    <source>
        <strain evidence="7 8">AT2.17</strain>
    </source>
</reference>
<keyword evidence="4 5" id="KW-0472">Membrane</keyword>
<dbReference type="AlphaFoldDB" id="A0A7Y9H4V4"/>
<proteinExistence type="predicted"/>
<dbReference type="InterPro" id="IPR036259">
    <property type="entry name" value="MFS_trans_sf"/>
</dbReference>
<dbReference type="RefSeq" id="WP_179620568.1">
    <property type="nucleotide sequence ID" value="NZ_JACCBW010000003.1"/>
</dbReference>
<sequence>MLDSYRRVLSRPGALAFSSAALVARLPISMVGLGIVLLVEGRTGSYGLAGTVSAVFVLSEAAFAVLHGRWVDHHGQARVLPLAISVFGAGLALMMLAVEQDWARPWTHVFAAVAGAALPQVGASVRTRWSHLLDDAGEKQTAFALEAVLDEVVFVVGPVLVTLLATGWHPVAGLTVAVVTGLVGTYAFAAQRSTEPPAGRSAPSGGDRTPMPWRLVLPLAVVCLTLGALFGAAEVTTVAFAEEQGQRWVAGWLLAAWSLGSLVAGLVTGAVVWRRGPDVRLRWGSAAMAATMAPLMFVSSVPVMALVLLVGGLAVAPTLISAMTMVEQGVPSARLTEGMAILHTGIVAGVAPGASIAGFVVDHSGASAAYAVALAGGVLGALAAQAARPTRTPRSVSVRA</sequence>
<feature type="domain" description="Major facilitator superfamily (MFS) profile" evidence="6">
    <location>
        <begin position="215"/>
        <end position="400"/>
    </location>
</feature>
<dbReference type="InterPro" id="IPR020846">
    <property type="entry name" value="MFS_dom"/>
</dbReference>
<feature type="transmembrane region" description="Helical" evidence="5">
    <location>
        <begin position="252"/>
        <end position="273"/>
    </location>
</feature>
<evidence type="ECO:0000313" key="7">
    <source>
        <dbReference type="EMBL" id="NYE37925.1"/>
    </source>
</evidence>
<dbReference type="PANTHER" id="PTHR23542">
    <property type="match status" value="1"/>
</dbReference>
<feature type="transmembrane region" description="Helical" evidence="5">
    <location>
        <begin position="338"/>
        <end position="361"/>
    </location>
</feature>
<dbReference type="PANTHER" id="PTHR23542:SF1">
    <property type="entry name" value="MAJOR FACILITATOR SUPERFAMILY (MFS) PROFILE DOMAIN-CONTAINING PROTEIN"/>
    <property type="match status" value="1"/>
</dbReference>
<keyword evidence="2 5" id="KW-0812">Transmembrane</keyword>
<evidence type="ECO:0000256" key="1">
    <source>
        <dbReference type="ARBA" id="ARBA00004651"/>
    </source>
</evidence>
<dbReference type="SUPFAM" id="SSF103473">
    <property type="entry name" value="MFS general substrate transporter"/>
    <property type="match status" value="1"/>
</dbReference>
<protein>
    <submittedName>
        <fullName evidence="7">MFS family permease</fullName>
    </submittedName>
</protein>
<evidence type="ECO:0000256" key="3">
    <source>
        <dbReference type="ARBA" id="ARBA00022989"/>
    </source>
</evidence>
<feature type="transmembrane region" description="Helical" evidence="5">
    <location>
        <begin position="303"/>
        <end position="326"/>
    </location>
</feature>
<dbReference type="GO" id="GO:0022857">
    <property type="term" value="F:transmembrane transporter activity"/>
    <property type="evidence" value="ECO:0007669"/>
    <property type="project" value="InterPro"/>
</dbReference>